<accession>A0ABU1IXC2</accession>
<keyword evidence="1" id="KW-0812">Transmembrane</keyword>
<evidence type="ECO:0000256" key="1">
    <source>
        <dbReference type="SAM" id="Phobius"/>
    </source>
</evidence>
<dbReference type="Proteomes" id="UP001185028">
    <property type="component" value="Unassembled WGS sequence"/>
</dbReference>
<comment type="caution">
    <text evidence="2">The sequence shown here is derived from an EMBL/GenBank/DDBJ whole genome shotgun (WGS) entry which is preliminary data.</text>
</comment>
<proteinExistence type="predicted"/>
<dbReference type="RefSeq" id="WP_188776845.1">
    <property type="nucleotide sequence ID" value="NZ_BMMB01000008.1"/>
</dbReference>
<evidence type="ECO:0000313" key="2">
    <source>
        <dbReference type="EMBL" id="MDR6243635.1"/>
    </source>
</evidence>
<keyword evidence="3" id="KW-1185">Reference proteome</keyword>
<organism evidence="2 3">
    <name type="scientific">Paenibacillus hunanensis</name>
    <dbReference type="NCBI Taxonomy" id="539262"/>
    <lineage>
        <taxon>Bacteria</taxon>
        <taxon>Bacillati</taxon>
        <taxon>Bacillota</taxon>
        <taxon>Bacilli</taxon>
        <taxon>Bacillales</taxon>
        <taxon>Paenibacillaceae</taxon>
        <taxon>Paenibacillus</taxon>
    </lineage>
</organism>
<protein>
    <submittedName>
        <fullName evidence="2">Uncharacterized protein</fullName>
    </submittedName>
</protein>
<sequence>MKKSLVLFTLIFFIPAIILSFSVWSDFSKMYDPDATGNGVSDVKQVLYSNDGTKVLTVMDDSSDDDMLVHIYNGEGTAYDGVARLDSDMFRQTVIAYQQGKTIIAVKDLQDHILAYQFNPDSTYSNIINKPIVESGFLTSSAISWRGQILLASADASNSDGSTPPAIAMIRGGQYVYASLDQLASLQNKRVTGLTTVSTTFDTAGAMVPMYEATLADTTTAYISGVLTDKGTPLVYYKPNSDKASFDLEDEAEQYFQKQLGRSGRSAVVISGDYPKQPYLQSANGQSQKLLNLPKPLYQANEFLLNEDEVLITGSTAKNPDEGRTGAYVYNEVTGQSSDVSALVRNLSLEDITNGQMQFYKEANSPAVYYSYTGKSGGWMNIQTGQSKQLSNVDAKAWQLNGHSGATDSHTPTLRGFWDYVRQGGPLVINWIIWLFVPFLTLALPFVIIKIASSTHKRRLKRGIVYDATIMRMKETGTRINEQPLVQFTVEFQHEGRLRTLDVNKVVSYLNAPSVGDVVMISYDPKRDKAIFVTENDQVPGMNAGNREAEPQIIRQATLQRIERQGMIRRADVLILHVEAEGQVHRIPVVQAPGFTYEPYTPVLLVRIGDVVRLYRYGSSVNNHDEQDQITLDASLVSFERMNIRADNRELMLMNVSIHAGDRNVSRVNSLFVPDQTVSVMRNGMRIPVSVNRHEFARELRLLKGKQGSVKVQRVIYNGTTGERPLASIIAERDGQQYRIEQSIEPLYGVQPGDELWVSYDEDTREAVIVQYASM</sequence>
<reference evidence="2 3" key="1">
    <citation type="submission" date="2023-07" db="EMBL/GenBank/DDBJ databases">
        <title>Genomic Encyclopedia of Type Strains, Phase IV (KMG-IV): sequencing the most valuable type-strain genomes for metagenomic binning, comparative biology and taxonomic classification.</title>
        <authorList>
            <person name="Goeker M."/>
        </authorList>
    </citation>
    <scope>NUCLEOTIDE SEQUENCE [LARGE SCALE GENOMIC DNA]</scope>
    <source>
        <strain evidence="2 3">DSM 22170</strain>
    </source>
</reference>
<keyword evidence="1" id="KW-1133">Transmembrane helix</keyword>
<evidence type="ECO:0000313" key="3">
    <source>
        <dbReference type="Proteomes" id="UP001185028"/>
    </source>
</evidence>
<name>A0ABU1IXC2_9BACL</name>
<feature type="transmembrane region" description="Helical" evidence="1">
    <location>
        <begin position="431"/>
        <end position="452"/>
    </location>
</feature>
<dbReference type="EMBL" id="JAVDQH010000005">
    <property type="protein sequence ID" value="MDR6243635.1"/>
    <property type="molecule type" value="Genomic_DNA"/>
</dbReference>
<keyword evidence="1" id="KW-0472">Membrane</keyword>
<gene>
    <name evidence="2" type="ORF">JOC58_001528</name>
</gene>